<evidence type="ECO:0000256" key="7">
    <source>
        <dbReference type="ARBA" id="ARBA00022989"/>
    </source>
</evidence>
<dbReference type="GO" id="GO:0005524">
    <property type="term" value="F:ATP binding"/>
    <property type="evidence" value="ECO:0007669"/>
    <property type="project" value="UniProtKB-KW"/>
</dbReference>
<dbReference type="PROSITE" id="PS00211">
    <property type="entry name" value="ABC_TRANSPORTER_1"/>
    <property type="match status" value="1"/>
</dbReference>
<protein>
    <submittedName>
        <fullName evidence="12">ABC transporter</fullName>
    </submittedName>
</protein>
<dbReference type="FunFam" id="3.40.50.300:FF:000221">
    <property type="entry name" value="Multidrug ABC transporter ATP-binding protein"/>
    <property type="match status" value="1"/>
</dbReference>
<feature type="transmembrane region" description="Helical" evidence="9">
    <location>
        <begin position="67"/>
        <end position="85"/>
    </location>
</feature>
<keyword evidence="6" id="KW-0067">ATP-binding</keyword>
<keyword evidence="8 9" id="KW-0472">Membrane</keyword>
<evidence type="ECO:0000313" key="12">
    <source>
        <dbReference type="EMBL" id="GGK17223.1"/>
    </source>
</evidence>
<feature type="transmembrane region" description="Helical" evidence="9">
    <location>
        <begin position="289"/>
        <end position="309"/>
    </location>
</feature>
<evidence type="ECO:0000256" key="3">
    <source>
        <dbReference type="ARBA" id="ARBA00022475"/>
    </source>
</evidence>
<evidence type="ECO:0000256" key="6">
    <source>
        <dbReference type="ARBA" id="ARBA00022840"/>
    </source>
</evidence>
<keyword evidence="2" id="KW-0813">Transport</keyword>
<dbReference type="InterPro" id="IPR003593">
    <property type="entry name" value="AAA+_ATPase"/>
</dbReference>
<sequence>MKELQHLNKYLLKYKLHLIVGVIITIIARIFLLFTPRYVKKIFSVVDKYKNGLESGNSTFQAELFEIILYIIGAALIAGLFTFLMRQTIINVSRYIEFDLKNEVYEHYQKLSLNFYKKNRTGDLMNRISEDVSRVRMYVGPALMYSINTVTLFVIALIYMFNEAPTLTLYTIIPLPILSIAIYNLSREIHKRSTVVQQYLSKLSAFTQESFSGISVIKAYGIEPKTSRNFDDLSATSKQKQLDLVKVQALFFPLMVLLIGISNLVVIYIGGRQYVNGQIDSLGTIAEFIIYVNMLTWPVATVGWVTSIVQQAEASQKRINEFLKTEPEIKNTVLEHTDITGDITFDNVSFTYDDTNINALKGISFTIKDGETLAILGKTGSGKSTILDLIGRLYDIDSGSIKINNIEINKHNLNDLRNHIGYVPQDAFLFSDTIKNNIKFGKEDASDEEVIQVAKLAQVHKNITKFNKGYDTILGERGITLSGGQKQRISIARALIKYPKILLFDDCLSAVDTETEEKILKNINTISKGKTNIIVGHRVSSAKNADKIIVLDDGKIVEEGTHETLLQIDGYYKHLFLKQSSETSSSKP</sequence>
<reference evidence="12" key="1">
    <citation type="journal article" date="2014" name="Int. J. Syst. Evol. Microbiol.">
        <title>Complete genome sequence of Corynebacterium casei LMG S-19264T (=DSM 44701T), isolated from a smear-ripened cheese.</title>
        <authorList>
            <consortium name="US DOE Joint Genome Institute (JGI-PGF)"/>
            <person name="Walter F."/>
            <person name="Albersmeier A."/>
            <person name="Kalinowski J."/>
            <person name="Ruckert C."/>
        </authorList>
    </citation>
    <scope>NUCLEOTIDE SEQUENCE</scope>
    <source>
        <strain evidence="12">JCM 12862</strain>
    </source>
</reference>
<feature type="transmembrane region" description="Helical" evidence="9">
    <location>
        <begin position="167"/>
        <end position="185"/>
    </location>
</feature>
<dbReference type="Gene3D" id="1.20.1560.10">
    <property type="entry name" value="ABC transporter type 1, transmembrane domain"/>
    <property type="match status" value="1"/>
</dbReference>
<dbReference type="InterPro" id="IPR039421">
    <property type="entry name" value="Type_1_exporter"/>
</dbReference>
<evidence type="ECO:0000313" key="13">
    <source>
        <dbReference type="Proteomes" id="UP000612329"/>
    </source>
</evidence>
<evidence type="ECO:0000256" key="4">
    <source>
        <dbReference type="ARBA" id="ARBA00022692"/>
    </source>
</evidence>
<dbReference type="RefSeq" id="WP_188650531.1">
    <property type="nucleotide sequence ID" value="NZ_BMNR01000002.1"/>
</dbReference>
<keyword evidence="5" id="KW-0547">Nucleotide-binding</keyword>
<evidence type="ECO:0000256" key="5">
    <source>
        <dbReference type="ARBA" id="ARBA00022741"/>
    </source>
</evidence>
<dbReference type="Pfam" id="PF00005">
    <property type="entry name" value="ABC_tran"/>
    <property type="match status" value="1"/>
</dbReference>
<feature type="domain" description="ABC transmembrane type-1" evidence="11">
    <location>
        <begin position="19"/>
        <end position="311"/>
    </location>
</feature>
<dbReference type="InterPro" id="IPR011527">
    <property type="entry name" value="ABC1_TM_dom"/>
</dbReference>
<dbReference type="PANTHER" id="PTHR43394:SF1">
    <property type="entry name" value="ATP-BINDING CASSETTE SUB-FAMILY B MEMBER 10, MITOCHONDRIAL"/>
    <property type="match status" value="1"/>
</dbReference>
<evidence type="ECO:0000256" key="2">
    <source>
        <dbReference type="ARBA" id="ARBA00022448"/>
    </source>
</evidence>
<dbReference type="CDD" id="cd18541">
    <property type="entry name" value="ABC_6TM_TmrB_like"/>
    <property type="match status" value="1"/>
</dbReference>
<dbReference type="InterPro" id="IPR003439">
    <property type="entry name" value="ABC_transporter-like_ATP-bd"/>
</dbReference>
<dbReference type="GO" id="GO:0015421">
    <property type="term" value="F:ABC-type oligopeptide transporter activity"/>
    <property type="evidence" value="ECO:0007669"/>
    <property type="project" value="TreeGrafter"/>
</dbReference>
<dbReference type="AlphaFoldDB" id="A0A8J3BKG2"/>
<dbReference type="GO" id="GO:0016887">
    <property type="term" value="F:ATP hydrolysis activity"/>
    <property type="evidence" value="ECO:0007669"/>
    <property type="project" value="InterPro"/>
</dbReference>
<dbReference type="InterPro" id="IPR036640">
    <property type="entry name" value="ABC1_TM_sf"/>
</dbReference>
<evidence type="ECO:0000256" key="8">
    <source>
        <dbReference type="ARBA" id="ARBA00023136"/>
    </source>
</evidence>
<evidence type="ECO:0000256" key="9">
    <source>
        <dbReference type="SAM" id="Phobius"/>
    </source>
</evidence>
<reference evidence="12" key="2">
    <citation type="submission" date="2020-09" db="EMBL/GenBank/DDBJ databases">
        <authorList>
            <person name="Sun Q."/>
            <person name="Ohkuma M."/>
        </authorList>
    </citation>
    <scope>NUCLEOTIDE SEQUENCE</scope>
    <source>
        <strain evidence="12">JCM 12862</strain>
    </source>
</reference>
<dbReference type="GO" id="GO:0005886">
    <property type="term" value="C:plasma membrane"/>
    <property type="evidence" value="ECO:0007669"/>
    <property type="project" value="UniProtKB-SubCell"/>
</dbReference>
<name>A0A8J3BKG2_9FLAO</name>
<evidence type="ECO:0000259" key="10">
    <source>
        <dbReference type="PROSITE" id="PS50893"/>
    </source>
</evidence>
<accession>A0A8J3BKG2</accession>
<keyword evidence="7 9" id="KW-1133">Transmembrane helix</keyword>
<keyword evidence="13" id="KW-1185">Reference proteome</keyword>
<feature type="transmembrane region" description="Helical" evidence="9">
    <location>
        <begin position="249"/>
        <end position="269"/>
    </location>
</feature>
<dbReference type="Gene3D" id="3.40.50.300">
    <property type="entry name" value="P-loop containing nucleotide triphosphate hydrolases"/>
    <property type="match status" value="1"/>
</dbReference>
<dbReference type="InterPro" id="IPR017871">
    <property type="entry name" value="ABC_transporter-like_CS"/>
</dbReference>
<dbReference type="SMART" id="SM00382">
    <property type="entry name" value="AAA"/>
    <property type="match status" value="1"/>
</dbReference>
<feature type="transmembrane region" description="Helical" evidence="9">
    <location>
        <begin position="12"/>
        <end position="34"/>
    </location>
</feature>
<comment type="caution">
    <text evidence="12">The sequence shown here is derived from an EMBL/GenBank/DDBJ whole genome shotgun (WGS) entry which is preliminary data.</text>
</comment>
<dbReference type="Proteomes" id="UP000612329">
    <property type="component" value="Unassembled WGS sequence"/>
</dbReference>
<evidence type="ECO:0000256" key="1">
    <source>
        <dbReference type="ARBA" id="ARBA00004651"/>
    </source>
</evidence>
<organism evidence="12 13">
    <name type="scientific">Yeosuana aromativorans</name>
    <dbReference type="NCBI Taxonomy" id="288019"/>
    <lineage>
        <taxon>Bacteria</taxon>
        <taxon>Pseudomonadati</taxon>
        <taxon>Bacteroidota</taxon>
        <taxon>Flavobacteriia</taxon>
        <taxon>Flavobacteriales</taxon>
        <taxon>Flavobacteriaceae</taxon>
        <taxon>Yeosuana</taxon>
    </lineage>
</organism>
<dbReference type="PROSITE" id="PS50893">
    <property type="entry name" value="ABC_TRANSPORTER_2"/>
    <property type="match status" value="1"/>
</dbReference>
<dbReference type="Pfam" id="PF00664">
    <property type="entry name" value="ABC_membrane"/>
    <property type="match status" value="1"/>
</dbReference>
<comment type="subcellular location">
    <subcellularLocation>
        <location evidence="1">Cell membrane</location>
        <topology evidence="1">Multi-pass membrane protein</topology>
    </subcellularLocation>
</comment>
<dbReference type="InterPro" id="IPR027417">
    <property type="entry name" value="P-loop_NTPase"/>
</dbReference>
<dbReference type="PANTHER" id="PTHR43394">
    <property type="entry name" value="ATP-DEPENDENT PERMEASE MDL1, MITOCHONDRIAL"/>
    <property type="match status" value="1"/>
</dbReference>
<dbReference type="SUPFAM" id="SSF90123">
    <property type="entry name" value="ABC transporter transmembrane region"/>
    <property type="match status" value="1"/>
</dbReference>
<proteinExistence type="predicted"/>
<feature type="transmembrane region" description="Helical" evidence="9">
    <location>
        <begin position="142"/>
        <end position="161"/>
    </location>
</feature>
<dbReference type="PROSITE" id="PS50929">
    <property type="entry name" value="ABC_TM1F"/>
    <property type="match status" value="1"/>
</dbReference>
<feature type="domain" description="ABC transporter" evidence="10">
    <location>
        <begin position="343"/>
        <end position="578"/>
    </location>
</feature>
<keyword evidence="4 9" id="KW-0812">Transmembrane</keyword>
<keyword evidence="3" id="KW-1003">Cell membrane</keyword>
<dbReference type="SUPFAM" id="SSF52540">
    <property type="entry name" value="P-loop containing nucleoside triphosphate hydrolases"/>
    <property type="match status" value="1"/>
</dbReference>
<dbReference type="EMBL" id="BMNR01000002">
    <property type="protein sequence ID" value="GGK17223.1"/>
    <property type="molecule type" value="Genomic_DNA"/>
</dbReference>
<evidence type="ECO:0000259" key="11">
    <source>
        <dbReference type="PROSITE" id="PS50929"/>
    </source>
</evidence>
<gene>
    <name evidence="12" type="ORF">GCM10007962_09300</name>
</gene>